<organism evidence="8 9">
    <name type="scientific">Halospina denitrificans</name>
    <dbReference type="NCBI Taxonomy" id="332522"/>
    <lineage>
        <taxon>Bacteria</taxon>
        <taxon>Pseudomonadati</taxon>
        <taxon>Pseudomonadota</taxon>
        <taxon>Gammaproteobacteria</taxon>
        <taxon>Halospina</taxon>
    </lineage>
</organism>
<keyword evidence="3" id="KW-0808">Transferase</keyword>
<evidence type="ECO:0000256" key="5">
    <source>
        <dbReference type="ARBA" id="ARBA00022777"/>
    </source>
</evidence>
<dbReference type="PANTHER" id="PTHR42926">
    <property type="match status" value="1"/>
</dbReference>
<feature type="domain" description="KaiC" evidence="7">
    <location>
        <begin position="3"/>
        <end position="234"/>
    </location>
</feature>
<dbReference type="GO" id="GO:0005524">
    <property type="term" value="F:ATP binding"/>
    <property type="evidence" value="ECO:0007669"/>
    <property type="project" value="InterPro"/>
</dbReference>
<dbReference type="SUPFAM" id="SSF52540">
    <property type="entry name" value="P-loop containing nucleoside triphosphate hydrolases"/>
    <property type="match status" value="2"/>
</dbReference>
<evidence type="ECO:0000256" key="2">
    <source>
        <dbReference type="ARBA" id="ARBA00022553"/>
    </source>
</evidence>
<dbReference type="Proteomes" id="UP000295830">
    <property type="component" value="Unassembled WGS sequence"/>
</dbReference>
<keyword evidence="9" id="KW-1185">Reference proteome</keyword>
<dbReference type="InterPro" id="IPR003593">
    <property type="entry name" value="AAA+_ATPase"/>
</dbReference>
<dbReference type="PANTHER" id="PTHR42926:SF1">
    <property type="entry name" value="CIRCADIAN CLOCK OSCILLATOR PROTEIN KAIC 1"/>
    <property type="match status" value="1"/>
</dbReference>
<keyword evidence="5" id="KW-0418">Kinase</keyword>
<gene>
    <name evidence="8" type="ORF">DES49_2047</name>
</gene>
<dbReference type="GO" id="GO:0016787">
    <property type="term" value="F:hydrolase activity"/>
    <property type="evidence" value="ECO:0007669"/>
    <property type="project" value="UniProtKB-KW"/>
</dbReference>
<dbReference type="PIRSF" id="PIRSF039117">
    <property type="entry name" value="KaiC"/>
    <property type="match status" value="1"/>
</dbReference>
<dbReference type="InterPro" id="IPR030665">
    <property type="entry name" value="KaiC"/>
</dbReference>
<keyword evidence="6" id="KW-0378">Hydrolase</keyword>
<dbReference type="InterPro" id="IPR014774">
    <property type="entry name" value="KaiC-like_dom"/>
</dbReference>
<dbReference type="InterPro" id="IPR010624">
    <property type="entry name" value="KaiC_dom"/>
</dbReference>
<evidence type="ECO:0000256" key="1">
    <source>
        <dbReference type="ARBA" id="ARBA00012513"/>
    </source>
</evidence>
<evidence type="ECO:0000313" key="9">
    <source>
        <dbReference type="Proteomes" id="UP000295830"/>
    </source>
</evidence>
<feature type="domain" description="KaiC" evidence="7">
    <location>
        <begin position="236"/>
        <end position="469"/>
    </location>
</feature>
<dbReference type="InterPro" id="IPR027417">
    <property type="entry name" value="P-loop_NTPase"/>
</dbReference>
<name>A0A4R7JQ34_9GAMM</name>
<comment type="caution">
    <text evidence="8">The sequence shown here is derived from an EMBL/GenBank/DDBJ whole genome shotgun (WGS) entry which is preliminary data.</text>
</comment>
<dbReference type="PROSITE" id="PS51146">
    <property type="entry name" value="KAIC"/>
    <property type="match status" value="2"/>
</dbReference>
<dbReference type="Pfam" id="PF06745">
    <property type="entry name" value="ATPase"/>
    <property type="match status" value="2"/>
</dbReference>
<dbReference type="EC" id="2.7.11.1" evidence="1"/>
<sequence>MSTKLSSGISGLDEILDGGLPRNRSFLVSGGAGVGKTILGTHFLLEETDGESLFVTLGETASQLRENADKLGLSLDNVDILDLSPGGAEDDGAIYSLLESWDVEGTAIHDQIVDRVRELNPARIFIDSISHMRLLSSDAFQYRKQIMSMLRKLTADGATVLFTAEQEKSTEDAVLNFLSDGIIELQLTEHGRLCQIKKLRGSGFIEGCHFYSVHDTGLTLFPRLSPGEHGRSFALESISSGVPELDELTHGGIERGTVTLVSGPTGVGKTTLAAQYMKEAASRGEYSVMYSFDESASTFFRRCAEISLPAQQMVETGNLKFEAIEPLHYNPDQLANMVRHDVEEKGARLVLLDSLSGYRQSVRGADLQERVHALCRYLVNMGVTVLLINETYSITGAEMRVTENGVSYLADTIILLRYLELSGEIRKTIGVLKKRTSDFEKTLREFRISADGIKVGEPLTSLRGILTGMPEMLEDRGSLT</sequence>
<evidence type="ECO:0000313" key="8">
    <source>
        <dbReference type="EMBL" id="TDT40281.1"/>
    </source>
</evidence>
<dbReference type="RefSeq" id="WP_133736291.1">
    <property type="nucleotide sequence ID" value="NZ_SOAX01000004.1"/>
</dbReference>
<proteinExistence type="predicted"/>
<dbReference type="EMBL" id="SOAX01000004">
    <property type="protein sequence ID" value="TDT40281.1"/>
    <property type="molecule type" value="Genomic_DNA"/>
</dbReference>
<reference evidence="8 9" key="1">
    <citation type="submission" date="2019-03" db="EMBL/GenBank/DDBJ databases">
        <title>Genomic Encyclopedia of Type Strains, Phase IV (KMG-IV): sequencing the most valuable type-strain genomes for metagenomic binning, comparative biology and taxonomic classification.</title>
        <authorList>
            <person name="Goeker M."/>
        </authorList>
    </citation>
    <scope>NUCLEOTIDE SEQUENCE [LARGE SCALE GENOMIC DNA]</scope>
    <source>
        <strain evidence="8 9">DSM 15505</strain>
    </source>
</reference>
<dbReference type="Gene3D" id="3.40.50.300">
    <property type="entry name" value="P-loop containing nucleotide triphosphate hydrolases"/>
    <property type="match status" value="2"/>
</dbReference>
<dbReference type="AlphaFoldDB" id="A0A4R7JQ34"/>
<dbReference type="OrthoDB" id="9787927at2"/>
<evidence type="ECO:0000256" key="4">
    <source>
        <dbReference type="ARBA" id="ARBA00022737"/>
    </source>
</evidence>
<dbReference type="SMART" id="SM00382">
    <property type="entry name" value="AAA"/>
    <property type="match status" value="2"/>
</dbReference>
<dbReference type="GO" id="GO:0004674">
    <property type="term" value="F:protein serine/threonine kinase activity"/>
    <property type="evidence" value="ECO:0007669"/>
    <property type="project" value="UniProtKB-EC"/>
</dbReference>
<keyword evidence="2" id="KW-0597">Phosphoprotein</keyword>
<protein>
    <recommendedName>
        <fullName evidence="1">non-specific serine/threonine protein kinase</fullName>
        <ecNumber evidence="1">2.7.11.1</ecNumber>
    </recommendedName>
</protein>
<keyword evidence="4" id="KW-0677">Repeat</keyword>
<evidence type="ECO:0000256" key="3">
    <source>
        <dbReference type="ARBA" id="ARBA00022679"/>
    </source>
</evidence>
<evidence type="ECO:0000259" key="7">
    <source>
        <dbReference type="PROSITE" id="PS51146"/>
    </source>
</evidence>
<accession>A0A4R7JQ34</accession>
<evidence type="ECO:0000256" key="6">
    <source>
        <dbReference type="ARBA" id="ARBA00022801"/>
    </source>
</evidence>
<dbReference type="InterPro" id="IPR051347">
    <property type="entry name" value="Circadian_clock_KaiC-rel"/>
</dbReference>